<comment type="similarity">
    <text evidence="8">Belongs to the anion channel-forming bestrophin (TC 1.A.46) family.</text>
</comment>
<evidence type="ECO:0000256" key="9">
    <source>
        <dbReference type="SAM" id="Phobius"/>
    </source>
</evidence>
<keyword evidence="3" id="KW-1003">Cell membrane</keyword>
<dbReference type="InterPro" id="IPR044669">
    <property type="entry name" value="YneE/VCCN1/2-like"/>
</dbReference>
<gene>
    <name evidence="10" type="ORF">GO988_10415</name>
</gene>
<dbReference type="PANTHER" id="PTHR33281:SF19">
    <property type="entry name" value="VOLTAGE-DEPENDENT ANION CHANNEL-FORMING PROTEIN YNEE"/>
    <property type="match status" value="1"/>
</dbReference>
<evidence type="ECO:0000256" key="3">
    <source>
        <dbReference type="ARBA" id="ARBA00022475"/>
    </source>
</evidence>
<evidence type="ECO:0008006" key="12">
    <source>
        <dbReference type="Google" id="ProtNLM"/>
    </source>
</evidence>
<dbReference type="PANTHER" id="PTHR33281">
    <property type="entry name" value="UPF0187 PROTEIN YNEE"/>
    <property type="match status" value="1"/>
</dbReference>
<evidence type="ECO:0000313" key="11">
    <source>
        <dbReference type="Proteomes" id="UP000441336"/>
    </source>
</evidence>
<dbReference type="GO" id="GO:0005254">
    <property type="term" value="F:chloride channel activity"/>
    <property type="evidence" value="ECO:0007669"/>
    <property type="project" value="InterPro"/>
</dbReference>
<dbReference type="RefSeq" id="WP_157564925.1">
    <property type="nucleotide sequence ID" value="NZ_WQKZ01000002.1"/>
</dbReference>
<evidence type="ECO:0000256" key="7">
    <source>
        <dbReference type="ARBA" id="ARBA00023136"/>
    </source>
</evidence>
<keyword evidence="11" id="KW-1185">Reference proteome</keyword>
<keyword evidence="7 9" id="KW-0472">Membrane</keyword>
<dbReference type="GO" id="GO:0005886">
    <property type="term" value="C:plasma membrane"/>
    <property type="evidence" value="ECO:0007669"/>
    <property type="project" value="UniProtKB-SubCell"/>
</dbReference>
<reference evidence="10 11" key="1">
    <citation type="submission" date="2019-12" db="EMBL/GenBank/DDBJ databases">
        <title>Hymenobacter sp. HMF4947 Genome sequencing and assembly.</title>
        <authorList>
            <person name="Kang H."/>
            <person name="Cha I."/>
            <person name="Kim H."/>
            <person name="Joh K."/>
        </authorList>
    </citation>
    <scope>NUCLEOTIDE SEQUENCE [LARGE SCALE GENOMIC DNA]</scope>
    <source>
        <strain evidence="10 11">HMF4947</strain>
    </source>
</reference>
<evidence type="ECO:0000256" key="6">
    <source>
        <dbReference type="ARBA" id="ARBA00023065"/>
    </source>
</evidence>
<keyword evidence="2" id="KW-0813">Transport</keyword>
<sequence length="321" mass="37454">MYTRKSLRPLFVWRNYGWRPLLVFATYDALVGLLYGPLNVHWLDIPWAPVAMLGTAVAFYIGFKSNGSYARFWEGRQLWGSIVNTSRTWALRVFDFVQATPNERIPDSQELHELHRRLLYRQLAWCNALRLHLRRQTAERWDAEVAPYLTDPADRALSRTANPPTHLLRHQSREVLELHQRGLLTEYRHVAMMDTIQDLFNAQGACERIKNTPFPRQYAYFSFVFVWLFAAVLPLGLVEEFDSRLALGPYHVWLMVPFATLVSWVFHTIEKVGHNSENPFDNEVNDVPMTTICRSIEIDLRELLGETDLPKPLQPVEDVLY</sequence>
<keyword evidence="6" id="KW-0406">Ion transport</keyword>
<dbReference type="EMBL" id="WQKZ01000002">
    <property type="protein sequence ID" value="MVN76734.1"/>
    <property type="molecule type" value="Genomic_DNA"/>
</dbReference>
<evidence type="ECO:0000256" key="8">
    <source>
        <dbReference type="ARBA" id="ARBA00034708"/>
    </source>
</evidence>
<comment type="subcellular location">
    <subcellularLocation>
        <location evidence="1">Cell membrane</location>
        <topology evidence="1">Multi-pass membrane protein</topology>
    </subcellularLocation>
</comment>
<proteinExistence type="inferred from homology"/>
<organism evidence="10 11">
    <name type="scientific">Hymenobacter ginkgonis</name>
    <dbReference type="NCBI Taxonomy" id="2682976"/>
    <lineage>
        <taxon>Bacteria</taxon>
        <taxon>Pseudomonadati</taxon>
        <taxon>Bacteroidota</taxon>
        <taxon>Cytophagia</taxon>
        <taxon>Cytophagales</taxon>
        <taxon>Hymenobacteraceae</taxon>
        <taxon>Hymenobacter</taxon>
    </lineage>
</organism>
<evidence type="ECO:0000256" key="2">
    <source>
        <dbReference type="ARBA" id="ARBA00022448"/>
    </source>
</evidence>
<feature type="transmembrane region" description="Helical" evidence="9">
    <location>
        <begin position="21"/>
        <end position="39"/>
    </location>
</feature>
<keyword evidence="5 9" id="KW-1133">Transmembrane helix</keyword>
<evidence type="ECO:0000256" key="1">
    <source>
        <dbReference type="ARBA" id="ARBA00004651"/>
    </source>
</evidence>
<feature type="transmembrane region" description="Helical" evidence="9">
    <location>
        <begin position="218"/>
        <end position="238"/>
    </location>
</feature>
<keyword evidence="4 9" id="KW-0812">Transmembrane</keyword>
<feature type="transmembrane region" description="Helical" evidence="9">
    <location>
        <begin position="250"/>
        <end position="269"/>
    </location>
</feature>
<dbReference type="Proteomes" id="UP000441336">
    <property type="component" value="Unassembled WGS sequence"/>
</dbReference>
<dbReference type="AlphaFoldDB" id="A0A7K1TEB6"/>
<dbReference type="Pfam" id="PF25539">
    <property type="entry name" value="Bestrophin_2"/>
    <property type="match status" value="1"/>
</dbReference>
<evidence type="ECO:0000256" key="4">
    <source>
        <dbReference type="ARBA" id="ARBA00022692"/>
    </source>
</evidence>
<name>A0A7K1TEB6_9BACT</name>
<accession>A0A7K1TEB6</accession>
<comment type="caution">
    <text evidence="10">The sequence shown here is derived from an EMBL/GenBank/DDBJ whole genome shotgun (WGS) entry which is preliminary data.</text>
</comment>
<evidence type="ECO:0000256" key="5">
    <source>
        <dbReference type="ARBA" id="ARBA00022989"/>
    </source>
</evidence>
<protein>
    <recommendedName>
        <fullName evidence="12">Multidrug transporter</fullName>
    </recommendedName>
</protein>
<feature type="transmembrane region" description="Helical" evidence="9">
    <location>
        <begin position="45"/>
        <end position="63"/>
    </location>
</feature>
<evidence type="ECO:0000313" key="10">
    <source>
        <dbReference type="EMBL" id="MVN76734.1"/>
    </source>
</evidence>